<feature type="domain" description="Copper amine oxidase-like N-terminal" evidence="4">
    <location>
        <begin position="40"/>
        <end position="84"/>
    </location>
</feature>
<evidence type="ECO:0000259" key="5">
    <source>
        <dbReference type="Pfam" id="PF13458"/>
    </source>
</evidence>
<evidence type="ECO:0000256" key="1">
    <source>
        <dbReference type="ARBA" id="ARBA00010062"/>
    </source>
</evidence>
<sequence>MACRLSLLLVAALFFLVCVSPSFANSSDTYQGYPVVKVIVNGHELKNDIPAIVLDGRTLVPLRSVYEALGANVQWDPSTNTVYISFPAPGSPQQSKPVLRENVIRIGLLTPLSGDVKNFGESINKGFRLALEENNYRAGNYRIEAVIADDRNDPAEAVNMAIKLIHADKVSAIVGPLTSLCAIPVADIAQKEKVPVISPTATNPKVTVNNGRRMDFVFRVALVDPYQGTAAARFALENLKLKTAAVIADGGNDYSLSLANNFKEAFEKGGGQVLAFEKYIRSDVDFTTVLKRIAQLKPDVLYLPDYYINVNLIGKQARQMGIQSVFLGPDGWDSPNLDYATMEGSYFTVNYSPEDPCPEISEWVKKYRNEYGTEPDMFATLAYDAVKILLQAIQTADSRDPVKIKEALQNTRDLPAVSGRITFDQDGNPVKPVPILRIKDGKRVHVTNVAP</sequence>
<evidence type="ECO:0000313" key="6">
    <source>
        <dbReference type="EMBL" id="AEG16296.1"/>
    </source>
</evidence>
<dbReference type="PANTHER" id="PTHR30483:SF6">
    <property type="entry name" value="PERIPLASMIC BINDING PROTEIN OF ABC TRANSPORTER FOR NATURAL AMINO ACIDS"/>
    <property type="match status" value="1"/>
</dbReference>
<feature type="signal peptide" evidence="3">
    <location>
        <begin position="1"/>
        <end position="24"/>
    </location>
</feature>
<gene>
    <name evidence="6" type="ordered locus">Desku_2784</name>
</gene>
<dbReference type="Gene3D" id="3.40.50.2300">
    <property type="match status" value="2"/>
</dbReference>
<proteinExistence type="inferred from homology"/>
<dbReference type="InterPro" id="IPR036582">
    <property type="entry name" value="Mao_N_sf"/>
</dbReference>
<comment type="similarity">
    <text evidence="1">Belongs to the leucine-binding protein family.</text>
</comment>
<dbReference type="Proteomes" id="UP000009229">
    <property type="component" value="Chromosome"/>
</dbReference>
<dbReference type="InterPro" id="IPR051010">
    <property type="entry name" value="BCAA_transport"/>
</dbReference>
<dbReference type="KEGG" id="dku:Desku_2784"/>
<dbReference type="CDD" id="cd06347">
    <property type="entry name" value="PBP1_ABC_LivK_ligand_binding-like"/>
    <property type="match status" value="1"/>
</dbReference>
<evidence type="ECO:0000259" key="4">
    <source>
        <dbReference type="Pfam" id="PF07833"/>
    </source>
</evidence>
<dbReference type="InterPro" id="IPR028082">
    <property type="entry name" value="Peripla_BP_I"/>
</dbReference>
<dbReference type="AlphaFoldDB" id="A0AAU8PFF3"/>
<feature type="chain" id="PRO_5043896911" evidence="3">
    <location>
        <begin position="25"/>
        <end position="451"/>
    </location>
</feature>
<accession>A0AAU8PFF3</accession>
<evidence type="ECO:0000256" key="2">
    <source>
        <dbReference type="ARBA" id="ARBA00022729"/>
    </source>
</evidence>
<dbReference type="Gene3D" id="3.30.457.10">
    <property type="entry name" value="Copper amine oxidase-like, N-terminal domain"/>
    <property type="match status" value="1"/>
</dbReference>
<keyword evidence="2 3" id="KW-0732">Signal</keyword>
<evidence type="ECO:0000256" key="3">
    <source>
        <dbReference type="SAM" id="SignalP"/>
    </source>
</evidence>
<dbReference type="InterPro" id="IPR012854">
    <property type="entry name" value="Cu_amine_oxidase-like_N"/>
</dbReference>
<dbReference type="PANTHER" id="PTHR30483">
    <property type="entry name" value="LEUCINE-SPECIFIC-BINDING PROTEIN"/>
    <property type="match status" value="1"/>
</dbReference>
<dbReference type="SUPFAM" id="SSF55383">
    <property type="entry name" value="Copper amine oxidase, domain N"/>
    <property type="match status" value="1"/>
</dbReference>
<organism evidence="6 7">
    <name type="scientific">Desulfofundulus kuznetsovii (strain DSM 6115 / VKM B-1805 / 17)</name>
    <name type="common">Desulfotomaculum kuznetsovii</name>
    <dbReference type="NCBI Taxonomy" id="760568"/>
    <lineage>
        <taxon>Bacteria</taxon>
        <taxon>Bacillati</taxon>
        <taxon>Bacillota</taxon>
        <taxon>Clostridia</taxon>
        <taxon>Eubacteriales</taxon>
        <taxon>Peptococcaceae</taxon>
        <taxon>Desulfofundulus</taxon>
    </lineage>
</organism>
<name>A0AAU8PFF3_DESK7</name>
<keyword evidence="7" id="KW-1185">Reference proteome</keyword>
<keyword evidence="6" id="KW-0675">Receptor</keyword>
<dbReference type="SUPFAM" id="SSF53822">
    <property type="entry name" value="Periplasmic binding protein-like I"/>
    <property type="match status" value="1"/>
</dbReference>
<evidence type="ECO:0000313" key="7">
    <source>
        <dbReference type="Proteomes" id="UP000009229"/>
    </source>
</evidence>
<feature type="domain" description="Leucine-binding protein" evidence="5">
    <location>
        <begin position="104"/>
        <end position="441"/>
    </location>
</feature>
<dbReference type="Pfam" id="PF13458">
    <property type="entry name" value="Peripla_BP_6"/>
    <property type="match status" value="1"/>
</dbReference>
<dbReference type="Pfam" id="PF07833">
    <property type="entry name" value="Cu_amine_oxidN1"/>
    <property type="match status" value="1"/>
</dbReference>
<reference evidence="7" key="1">
    <citation type="submission" date="2011-05" db="EMBL/GenBank/DDBJ databases">
        <title>Complete sequence of Desulfotomaculum kuznetsovii DSM 6115.</title>
        <authorList>
            <person name="Lucas S."/>
            <person name="Han J."/>
            <person name="Lapidus A."/>
            <person name="Cheng J.-F."/>
            <person name="Goodwin L."/>
            <person name="Pitluck S."/>
            <person name="Peters L."/>
            <person name="Mikhailova N."/>
            <person name="Lu M."/>
            <person name="Saunders E."/>
            <person name="Han C."/>
            <person name="Tapia R."/>
            <person name="Land M."/>
            <person name="Hauser L."/>
            <person name="Kyrpides N."/>
            <person name="Ivanova N."/>
            <person name="Pagani I."/>
            <person name="Nazina T."/>
            <person name="Ivanova A."/>
            <person name="Parshina S."/>
            <person name="Kuever J."/>
            <person name="Muyzer G."/>
            <person name="Plugge C."/>
            <person name="Stams A."/>
            <person name="Woyke T."/>
        </authorList>
    </citation>
    <scope>NUCLEOTIDE SEQUENCE [LARGE SCALE GENOMIC DNA]</scope>
    <source>
        <strain evidence="7">DSM 6115 / VKM B-1805 / 17</strain>
    </source>
</reference>
<dbReference type="InterPro" id="IPR028081">
    <property type="entry name" value="Leu-bd"/>
</dbReference>
<protein>
    <submittedName>
        <fullName evidence="6">Extracellular ligand-binding receptor</fullName>
    </submittedName>
</protein>
<dbReference type="EMBL" id="CP002770">
    <property type="protein sequence ID" value="AEG16296.1"/>
    <property type="molecule type" value="Genomic_DNA"/>
</dbReference>